<evidence type="ECO:0000313" key="1">
    <source>
        <dbReference type="EMBL" id="MBO1916125.1"/>
    </source>
</evidence>
<dbReference type="Proteomes" id="UP000664477">
    <property type="component" value="Unassembled WGS sequence"/>
</dbReference>
<accession>A0A939NEG7</accession>
<evidence type="ECO:0000313" key="2">
    <source>
        <dbReference type="Proteomes" id="UP000664477"/>
    </source>
</evidence>
<proteinExistence type="predicted"/>
<gene>
    <name evidence="1" type="ORF">J4727_08540</name>
</gene>
<name>A0A939NEG7_PRORE</name>
<sequence>MLEPNDPSTRGEIIAKITLNKCFYRSLLKIKYLNSVGYNGFDIIDINMITDVTEIEMTK</sequence>
<dbReference type="EMBL" id="JAGETQ010000034">
    <property type="protein sequence ID" value="MBO1916125.1"/>
    <property type="molecule type" value="Genomic_DNA"/>
</dbReference>
<reference evidence="1" key="1">
    <citation type="submission" date="2021-03" db="EMBL/GenBank/DDBJ databases">
        <title>Molecular epidemiology and mechanisms of colistin and carbapenem resistance in Enterobacteriaceae from clinical isolates, the environment and porcine samples in Pretoria, South Africa.</title>
        <authorList>
            <person name="Bogoshi D."/>
            <person name="Mbelle N.M."/>
            <person name="Naidoo V."/>
            <person name="Osei Sekyere J."/>
        </authorList>
    </citation>
    <scope>NUCLEOTIDE SEQUENCE</scope>
    <source>
        <strain evidence="1">C052</strain>
    </source>
</reference>
<comment type="caution">
    <text evidence="1">The sequence shown here is derived from an EMBL/GenBank/DDBJ whole genome shotgun (WGS) entry which is preliminary data.</text>
</comment>
<organism evidence="1 2">
    <name type="scientific">Providencia rettgeri</name>
    <dbReference type="NCBI Taxonomy" id="587"/>
    <lineage>
        <taxon>Bacteria</taxon>
        <taxon>Pseudomonadati</taxon>
        <taxon>Pseudomonadota</taxon>
        <taxon>Gammaproteobacteria</taxon>
        <taxon>Enterobacterales</taxon>
        <taxon>Morganellaceae</taxon>
        <taxon>Providencia</taxon>
    </lineage>
</organism>
<protein>
    <submittedName>
        <fullName evidence="1">Uncharacterized protein</fullName>
    </submittedName>
</protein>
<dbReference type="AlphaFoldDB" id="A0A939NEG7"/>